<reference evidence="8 9" key="1">
    <citation type="journal article" date="2013" name="Proc. Natl. Acad. Sci. U.S.A.">
        <title>Fine-scale variation in meiotic recombination in Mimulus inferred from population shotgun sequencing.</title>
        <authorList>
            <person name="Hellsten U."/>
            <person name="Wright K.M."/>
            <person name="Jenkins J."/>
            <person name="Shu S."/>
            <person name="Yuan Y."/>
            <person name="Wessler S.R."/>
            <person name="Schmutz J."/>
            <person name="Willis J.H."/>
            <person name="Rokhsar D.S."/>
        </authorList>
    </citation>
    <scope>NUCLEOTIDE SEQUENCE [LARGE SCALE GENOMIC DNA]</scope>
    <source>
        <strain evidence="9">cv. DUN x IM62</strain>
    </source>
</reference>
<dbReference type="InterPro" id="IPR036259">
    <property type="entry name" value="MFS_trans_sf"/>
</dbReference>
<evidence type="ECO:0000256" key="4">
    <source>
        <dbReference type="ARBA" id="ARBA00022989"/>
    </source>
</evidence>
<feature type="non-terminal residue" evidence="8">
    <location>
        <position position="1"/>
    </location>
</feature>
<accession>A0A022RSE2</accession>
<evidence type="ECO:0000256" key="7">
    <source>
        <dbReference type="SAM" id="Phobius"/>
    </source>
</evidence>
<evidence type="ECO:0000256" key="6">
    <source>
        <dbReference type="ARBA" id="ARBA00044504"/>
    </source>
</evidence>
<sequence length="143" mass="16100">SHPPLSLSLFNTISVIFWVPVYDKIIIVPFARKYTGNKNRFTQLQKMAIGLVISFFAMAIAGTLEIIRLNMVRENDYYEFKHMPLSIFWQVPQYFVIGCAEVFTSLCSALSLTMAAYGNYLSTLLVSIVVHASTRNGGPGWIP</sequence>
<feature type="transmembrane region" description="Helical" evidence="7">
    <location>
        <begin position="48"/>
        <end position="71"/>
    </location>
</feature>
<keyword evidence="5 7" id="KW-0472">Membrane</keyword>
<dbReference type="Gene3D" id="1.20.1250.20">
    <property type="entry name" value="MFS general substrate transporter like domains"/>
    <property type="match status" value="1"/>
</dbReference>
<name>A0A022RSE2_ERYGU</name>
<dbReference type="EMBL" id="KI630319">
    <property type="protein sequence ID" value="EYU41855.1"/>
    <property type="molecule type" value="Genomic_DNA"/>
</dbReference>
<evidence type="ECO:0000256" key="1">
    <source>
        <dbReference type="ARBA" id="ARBA00004141"/>
    </source>
</evidence>
<organism evidence="8 9">
    <name type="scientific">Erythranthe guttata</name>
    <name type="common">Yellow monkey flower</name>
    <name type="synonym">Mimulus guttatus</name>
    <dbReference type="NCBI Taxonomy" id="4155"/>
    <lineage>
        <taxon>Eukaryota</taxon>
        <taxon>Viridiplantae</taxon>
        <taxon>Streptophyta</taxon>
        <taxon>Embryophyta</taxon>
        <taxon>Tracheophyta</taxon>
        <taxon>Spermatophyta</taxon>
        <taxon>Magnoliopsida</taxon>
        <taxon>eudicotyledons</taxon>
        <taxon>Gunneridae</taxon>
        <taxon>Pentapetalae</taxon>
        <taxon>asterids</taxon>
        <taxon>lamiids</taxon>
        <taxon>Lamiales</taxon>
        <taxon>Phrymaceae</taxon>
        <taxon>Erythranthe</taxon>
    </lineage>
</organism>
<dbReference type="InterPro" id="IPR000109">
    <property type="entry name" value="POT_fam"/>
</dbReference>
<evidence type="ECO:0000256" key="2">
    <source>
        <dbReference type="ARBA" id="ARBA00005982"/>
    </source>
</evidence>
<dbReference type="PANTHER" id="PTHR11654">
    <property type="entry name" value="OLIGOPEPTIDE TRANSPORTER-RELATED"/>
    <property type="match status" value="1"/>
</dbReference>
<protein>
    <submittedName>
        <fullName evidence="8">Uncharacterized protein</fullName>
    </submittedName>
</protein>
<dbReference type="GO" id="GO:0016020">
    <property type="term" value="C:membrane"/>
    <property type="evidence" value="ECO:0007669"/>
    <property type="project" value="UniProtKB-SubCell"/>
</dbReference>
<evidence type="ECO:0000313" key="8">
    <source>
        <dbReference type="EMBL" id="EYU41855.1"/>
    </source>
</evidence>
<evidence type="ECO:0000256" key="3">
    <source>
        <dbReference type="ARBA" id="ARBA00022692"/>
    </source>
</evidence>
<keyword evidence="9" id="KW-1185">Reference proteome</keyword>
<dbReference type="Proteomes" id="UP000030748">
    <property type="component" value="Unassembled WGS sequence"/>
</dbReference>
<comment type="similarity">
    <text evidence="2">Belongs to the major facilitator superfamily. Proton-dependent oligopeptide transporter (POT/PTR) (TC 2.A.17) family.</text>
</comment>
<feature type="transmembrane region" description="Helical" evidence="7">
    <location>
        <begin position="6"/>
        <end position="27"/>
    </location>
</feature>
<comment type="subcellular location">
    <subcellularLocation>
        <location evidence="1">Membrane</location>
        <topology evidence="1">Multi-pass membrane protein</topology>
    </subcellularLocation>
</comment>
<evidence type="ECO:0000256" key="5">
    <source>
        <dbReference type="ARBA" id="ARBA00023136"/>
    </source>
</evidence>
<gene>
    <name evidence="8" type="ORF">MIMGU_mgv1a019034mg</name>
</gene>
<keyword evidence="4 7" id="KW-1133">Transmembrane helix</keyword>
<dbReference type="Pfam" id="PF00854">
    <property type="entry name" value="PTR2"/>
    <property type="match status" value="1"/>
</dbReference>
<dbReference type="AlphaFoldDB" id="A0A022RSE2"/>
<proteinExistence type="inferred from homology"/>
<dbReference type="GO" id="GO:0022857">
    <property type="term" value="F:transmembrane transporter activity"/>
    <property type="evidence" value="ECO:0007669"/>
    <property type="project" value="InterPro"/>
</dbReference>
<comment type="similarity">
    <text evidence="6">Belongs to the major facilitator superfamily. Phosphate:H(+) symporter (TC 2.A.1.9) family.</text>
</comment>
<feature type="transmembrane region" description="Helical" evidence="7">
    <location>
        <begin position="91"/>
        <end position="117"/>
    </location>
</feature>
<evidence type="ECO:0000313" key="9">
    <source>
        <dbReference type="Proteomes" id="UP000030748"/>
    </source>
</evidence>
<keyword evidence="3 7" id="KW-0812">Transmembrane</keyword>